<dbReference type="RefSeq" id="WP_378067692.1">
    <property type="nucleotide sequence ID" value="NZ_JBHSBL010000016.1"/>
</dbReference>
<dbReference type="Proteomes" id="UP001595867">
    <property type="component" value="Unassembled WGS sequence"/>
</dbReference>
<dbReference type="SUPFAM" id="SSF46894">
    <property type="entry name" value="C-terminal effector domain of the bipartite response regulators"/>
    <property type="match status" value="1"/>
</dbReference>
<dbReference type="InterPro" id="IPR036388">
    <property type="entry name" value="WH-like_DNA-bd_sf"/>
</dbReference>
<accession>A0ABV8IR88</accession>
<comment type="caution">
    <text evidence="1">The sequence shown here is derived from an EMBL/GenBank/DDBJ whole genome shotgun (WGS) entry which is preliminary data.</text>
</comment>
<protein>
    <submittedName>
        <fullName evidence="1">Uncharacterized protein</fullName>
    </submittedName>
</protein>
<evidence type="ECO:0000313" key="2">
    <source>
        <dbReference type="Proteomes" id="UP001595867"/>
    </source>
</evidence>
<dbReference type="EMBL" id="JBHSBL010000016">
    <property type="protein sequence ID" value="MFC4066719.1"/>
    <property type="molecule type" value="Genomic_DNA"/>
</dbReference>
<gene>
    <name evidence="1" type="ORF">ACFO0C_17415</name>
</gene>
<dbReference type="Gene3D" id="1.10.10.10">
    <property type="entry name" value="Winged helix-like DNA-binding domain superfamily/Winged helix DNA-binding domain"/>
    <property type="match status" value="1"/>
</dbReference>
<evidence type="ECO:0000313" key="1">
    <source>
        <dbReference type="EMBL" id="MFC4066719.1"/>
    </source>
</evidence>
<name>A0ABV8IR88_9ACTN</name>
<sequence length="267" mass="30216">MISAAAHLDDLLEAIAKEVELTSTPQRRLAEHRLAEHQLIEQVRFEMSIDRPWDGKAYRQLSDDLWLYAWPVVKAFLRTHRLQQVLDRCAPGRRVPIRPEDMVVLTNSEAARDELALDIIAAAIEHFRTYAIVRRKWVASTMGVSLRTYFINACALQFPRAYEKWAKERAGELDRLAARHDVDFEQVGHQLAGNIAADVAQRVDLARIIEAATPTTKLILGMLAEGMTQVQIAAELRVTVKAVERRLANFRKRVRTTGYAPNAAVTA</sequence>
<organism evidence="1 2">
    <name type="scientific">Actinoplanes subglobosus</name>
    <dbReference type="NCBI Taxonomy" id="1547892"/>
    <lineage>
        <taxon>Bacteria</taxon>
        <taxon>Bacillati</taxon>
        <taxon>Actinomycetota</taxon>
        <taxon>Actinomycetes</taxon>
        <taxon>Micromonosporales</taxon>
        <taxon>Micromonosporaceae</taxon>
        <taxon>Actinoplanes</taxon>
    </lineage>
</organism>
<keyword evidence="2" id="KW-1185">Reference proteome</keyword>
<dbReference type="InterPro" id="IPR016032">
    <property type="entry name" value="Sig_transdc_resp-reg_C-effctor"/>
</dbReference>
<reference evidence="2" key="1">
    <citation type="journal article" date="2019" name="Int. J. Syst. Evol. Microbiol.">
        <title>The Global Catalogue of Microorganisms (GCM) 10K type strain sequencing project: providing services to taxonomists for standard genome sequencing and annotation.</title>
        <authorList>
            <consortium name="The Broad Institute Genomics Platform"/>
            <consortium name="The Broad Institute Genome Sequencing Center for Infectious Disease"/>
            <person name="Wu L."/>
            <person name="Ma J."/>
        </authorList>
    </citation>
    <scope>NUCLEOTIDE SEQUENCE [LARGE SCALE GENOMIC DNA]</scope>
    <source>
        <strain evidence="2">TBRC 5832</strain>
    </source>
</reference>
<proteinExistence type="predicted"/>